<reference evidence="3" key="1">
    <citation type="submission" date="2020-11" db="EMBL/GenBank/DDBJ databases">
        <authorList>
            <consortium name="DOE Joint Genome Institute"/>
            <person name="Ahrendt S."/>
            <person name="Riley R."/>
            <person name="Andreopoulos W."/>
            <person name="Labutti K."/>
            <person name="Pangilinan J."/>
            <person name="Ruiz-Duenas F.J."/>
            <person name="Barrasa J.M."/>
            <person name="Sanchez-Garcia M."/>
            <person name="Camarero S."/>
            <person name="Miyauchi S."/>
            <person name="Serrano A."/>
            <person name="Linde D."/>
            <person name="Babiker R."/>
            <person name="Drula E."/>
            <person name="Ayuso-Fernandez I."/>
            <person name="Pacheco R."/>
            <person name="Padilla G."/>
            <person name="Ferreira P."/>
            <person name="Barriuso J."/>
            <person name="Kellner H."/>
            <person name="Castanera R."/>
            <person name="Alfaro M."/>
            <person name="Ramirez L."/>
            <person name="Pisabarro A.G."/>
            <person name="Kuo A."/>
            <person name="Tritt A."/>
            <person name="Lipzen A."/>
            <person name="He G."/>
            <person name="Yan M."/>
            <person name="Ng V."/>
            <person name="Cullen D."/>
            <person name="Martin F."/>
            <person name="Rosso M.-N."/>
            <person name="Henrissat B."/>
            <person name="Hibbett D."/>
            <person name="Martinez A.T."/>
            <person name="Grigoriev I.V."/>
        </authorList>
    </citation>
    <scope>NUCLEOTIDE SEQUENCE</scope>
    <source>
        <strain evidence="3">CBS 247.69</strain>
    </source>
</reference>
<dbReference type="OrthoDB" id="3037750at2759"/>
<feature type="compositionally biased region" description="Low complexity" evidence="1">
    <location>
        <begin position="230"/>
        <end position="243"/>
    </location>
</feature>
<evidence type="ECO:0000256" key="1">
    <source>
        <dbReference type="SAM" id="MobiDB-lite"/>
    </source>
</evidence>
<keyword evidence="2" id="KW-0472">Membrane</keyword>
<evidence type="ECO:0000256" key="2">
    <source>
        <dbReference type="SAM" id="Phobius"/>
    </source>
</evidence>
<keyword evidence="2" id="KW-0812">Transmembrane</keyword>
<accession>A0A9P5Y528</accession>
<feature type="transmembrane region" description="Helical" evidence="2">
    <location>
        <begin position="185"/>
        <end position="204"/>
    </location>
</feature>
<sequence length="447" mass="50582">MSSRIHSPSFVGDPGLSFYSVENDGDIDALFNYTPRLRDGLLTPTSAVETDIAEWDIDNAERPSASVEHATAFAFDSRIFMGMALRQPFNIVVLDGEGRVVHHVHPGEFFLMRGLRCRRPSRTSIMHPERRTLYIEEAPHREREDHQSRILHTLPSLVYDKLKSAVCHFPRPWQFARSIQSFQEFRFRIVTAIHCIYMLILLFIPRNYAARAGSLAPSSDRGISGSEVQGFSGSSSGNHRSGHIGIEMEDISRELPSESGRSDHQHLVPDSDPAQNKWNWFLSKLYSEWKLVQFGSGLLIPAVLTIFQIPGAGDDSATRLFGILSLVCSVTGLTYSCIFLSRIHQMRQTTAYSDWIQGSCMGSTVPRWWNCFIFLSMPVVWISWSSIFFITTLLCIIWQKSQEPSPDPNNPAPFMNSTASTFTTCILAIAIFYFYLIGRTLSKYTTE</sequence>
<proteinExistence type="predicted"/>
<name>A0A9P5Y528_9AGAR</name>
<organism evidence="3 4">
    <name type="scientific">Collybia nuda</name>
    <dbReference type="NCBI Taxonomy" id="64659"/>
    <lineage>
        <taxon>Eukaryota</taxon>
        <taxon>Fungi</taxon>
        <taxon>Dikarya</taxon>
        <taxon>Basidiomycota</taxon>
        <taxon>Agaricomycotina</taxon>
        <taxon>Agaricomycetes</taxon>
        <taxon>Agaricomycetidae</taxon>
        <taxon>Agaricales</taxon>
        <taxon>Tricholomatineae</taxon>
        <taxon>Clitocybaceae</taxon>
        <taxon>Collybia</taxon>
    </lineage>
</organism>
<protein>
    <submittedName>
        <fullName evidence="3">Uncharacterized protein</fullName>
    </submittedName>
</protein>
<feature type="transmembrane region" description="Helical" evidence="2">
    <location>
        <begin position="371"/>
        <end position="399"/>
    </location>
</feature>
<keyword evidence="4" id="KW-1185">Reference proteome</keyword>
<feature type="transmembrane region" description="Helical" evidence="2">
    <location>
        <begin position="419"/>
        <end position="437"/>
    </location>
</feature>
<feature type="transmembrane region" description="Helical" evidence="2">
    <location>
        <begin position="291"/>
        <end position="309"/>
    </location>
</feature>
<comment type="caution">
    <text evidence="3">The sequence shown here is derived from an EMBL/GenBank/DDBJ whole genome shotgun (WGS) entry which is preliminary data.</text>
</comment>
<dbReference type="EMBL" id="MU150284">
    <property type="protein sequence ID" value="KAF9461446.1"/>
    <property type="molecule type" value="Genomic_DNA"/>
</dbReference>
<feature type="region of interest" description="Disordered" evidence="1">
    <location>
        <begin position="217"/>
        <end position="243"/>
    </location>
</feature>
<evidence type="ECO:0000313" key="4">
    <source>
        <dbReference type="Proteomes" id="UP000807353"/>
    </source>
</evidence>
<dbReference type="Proteomes" id="UP000807353">
    <property type="component" value="Unassembled WGS sequence"/>
</dbReference>
<keyword evidence="2" id="KW-1133">Transmembrane helix</keyword>
<dbReference type="AlphaFoldDB" id="A0A9P5Y528"/>
<evidence type="ECO:0000313" key="3">
    <source>
        <dbReference type="EMBL" id="KAF9461446.1"/>
    </source>
</evidence>
<gene>
    <name evidence="3" type="ORF">BDZ94DRAFT_813588</name>
</gene>
<feature type="transmembrane region" description="Helical" evidence="2">
    <location>
        <begin position="321"/>
        <end position="340"/>
    </location>
</feature>